<protein>
    <submittedName>
        <fullName evidence="1">Uncharacterized protein</fullName>
    </submittedName>
</protein>
<dbReference type="Gene3D" id="3.40.50.20">
    <property type="match status" value="1"/>
</dbReference>
<organism evidence="1 2">
    <name type="scientific">Tigheibacillus halophilus</name>
    <dbReference type="NCBI Taxonomy" id="361280"/>
    <lineage>
        <taxon>Bacteria</taxon>
        <taxon>Bacillati</taxon>
        <taxon>Bacillota</taxon>
        <taxon>Bacilli</taxon>
        <taxon>Bacillales</taxon>
        <taxon>Bacillaceae</taxon>
        <taxon>Tigheibacillus</taxon>
    </lineage>
</organism>
<accession>A0ABU5CC40</accession>
<comment type="caution">
    <text evidence="1">The sequence shown here is derived from an EMBL/GenBank/DDBJ whole genome shotgun (WGS) entry which is preliminary data.</text>
</comment>
<reference evidence="1 2" key="1">
    <citation type="submission" date="2023-10" db="EMBL/GenBank/DDBJ databases">
        <title>Virgibacillus halophilus 5B73C genome.</title>
        <authorList>
            <person name="Miliotis G."/>
            <person name="Sengupta P."/>
            <person name="Hameed A."/>
            <person name="Chuvochina M."/>
            <person name="Mcdonagh F."/>
            <person name="Simpson A.C."/>
            <person name="Singh N.K."/>
            <person name="Rekha P.D."/>
            <person name="Raman K."/>
            <person name="Hugenholtz P."/>
            <person name="Venkateswaran K."/>
        </authorList>
    </citation>
    <scope>NUCLEOTIDE SEQUENCE [LARGE SCALE GENOMIC DNA]</scope>
    <source>
        <strain evidence="1 2">5B73C</strain>
    </source>
</reference>
<evidence type="ECO:0000313" key="2">
    <source>
        <dbReference type="Proteomes" id="UP001281447"/>
    </source>
</evidence>
<evidence type="ECO:0000313" key="1">
    <source>
        <dbReference type="EMBL" id="MDY0396882.1"/>
    </source>
</evidence>
<dbReference type="EMBL" id="JAWDIP010000004">
    <property type="protein sequence ID" value="MDY0396882.1"/>
    <property type="molecule type" value="Genomic_DNA"/>
</dbReference>
<keyword evidence="2" id="KW-1185">Reference proteome</keyword>
<name>A0ABU5CC40_9BACI</name>
<sequence length="152" mass="17635">MKTTGWLIYRKDDAVKNESFIRWFMEEANNQNITLLLILRENLEVGIHHNRFTASYQQKTIQIPTLAIVRTIEPQLNFILEQMGIQVYNSSEISRICNHKGLTHLYVQMLGIPMVDTIFTKTDCLTETPPHSFSFSCQRSCWQRGQAGTFPP</sequence>
<proteinExistence type="predicted"/>
<gene>
    <name evidence="1" type="ORF">RWE15_24515</name>
</gene>
<dbReference type="Proteomes" id="UP001281447">
    <property type="component" value="Unassembled WGS sequence"/>
</dbReference>